<accession>A0A3S7L8K6</accession>
<dbReference type="Proteomes" id="UP000289211">
    <property type="component" value="Segment"/>
</dbReference>
<reference evidence="1 2" key="1">
    <citation type="submission" date="2018-04" db="EMBL/GenBank/DDBJ databases">
        <authorList>
            <person name="Silva F.P."/>
            <person name="Xavier A.S."/>
            <person name="Vidigal P.M.P."/>
            <person name="Alfenas-Zerbini P."/>
        </authorList>
    </citation>
    <scope>NUCLEOTIDE SEQUENCE [LARGE SCALE GENOMIC DNA]</scope>
</reference>
<evidence type="ECO:0000313" key="1">
    <source>
        <dbReference type="EMBL" id="AWN08563.1"/>
    </source>
</evidence>
<proteinExistence type="predicted"/>
<name>A0A3S7L8K6_9CAUD</name>
<dbReference type="EMBL" id="MH191395">
    <property type="protein sequence ID" value="AWN08563.1"/>
    <property type="molecule type" value="Genomic_DNA"/>
</dbReference>
<sequence>MPNVLNYPFKLNYPSGKFQFISDKQAATLLEEDQLEVLNALQPGQTFTDIDGDQWQRVAS</sequence>
<keyword evidence="2" id="KW-1185">Reference proteome</keyword>
<protein>
    <submittedName>
        <fullName evidence="1">Uncharacterized protein</fullName>
    </submittedName>
</protein>
<organism evidence="1 2">
    <name type="scientific">Xanthomonas phage XcP1</name>
    <dbReference type="NCBI Taxonomy" id="2785027"/>
    <lineage>
        <taxon>Viruses</taxon>
        <taxon>Duplodnaviria</taxon>
        <taxon>Heunggongvirae</taxon>
        <taxon>Uroviricota</taxon>
        <taxon>Caudoviricetes</taxon>
        <taxon>Lindbergviridae</taxon>
        <taxon>Carpasinavirus</taxon>
        <taxon>Carpasinavirus FoX6</taxon>
        <taxon>Carpasinavirus XcP1</taxon>
    </lineage>
</organism>
<gene>
    <name evidence="1" type="ORF">XcP1_061</name>
</gene>
<evidence type="ECO:0000313" key="2">
    <source>
        <dbReference type="Proteomes" id="UP000289211"/>
    </source>
</evidence>